<keyword evidence="2" id="KW-1185">Reference proteome</keyword>
<dbReference type="EMBL" id="JAFLHG010000002">
    <property type="protein sequence ID" value="MBT8796864.1"/>
    <property type="molecule type" value="Genomic_DNA"/>
</dbReference>
<dbReference type="InterPro" id="IPR011335">
    <property type="entry name" value="Restrct_endonuc-II-like"/>
</dbReference>
<proteinExistence type="predicted"/>
<gene>
    <name evidence="1" type="ORF">J0P97_02085</name>
</gene>
<name>A0ABS5XQR4_9MICO</name>
<organism evidence="1 2">
    <name type="scientific">Microbacterium flavum</name>
    <dbReference type="NCBI Taxonomy" id="415216"/>
    <lineage>
        <taxon>Bacteria</taxon>
        <taxon>Bacillati</taxon>
        <taxon>Actinomycetota</taxon>
        <taxon>Actinomycetes</taxon>
        <taxon>Micrococcales</taxon>
        <taxon>Microbacteriaceae</taxon>
        <taxon>Microbacterium</taxon>
    </lineage>
</organism>
<protein>
    <recommendedName>
        <fullName evidence="3">DUF559 domain-containing protein</fullName>
    </recommendedName>
</protein>
<reference evidence="1 2" key="1">
    <citation type="submission" date="2021-03" db="EMBL/GenBank/DDBJ databases">
        <title>Microbacterium pauli sp. nov., isolated from microfiltered milk.</title>
        <authorList>
            <person name="Bellassi P."/>
            <person name="Fontana A."/>
            <person name="Callegari M.L."/>
            <person name="Lorenzo M."/>
            <person name="Cappa F."/>
        </authorList>
    </citation>
    <scope>NUCLEOTIDE SEQUENCE [LARGE SCALE GENOMIC DNA]</scope>
    <source>
        <strain evidence="1 2">DSM 18909</strain>
    </source>
</reference>
<accession>A0ABS5XQR4</accession>
<dbReference type="SUPFAM" id="SSF52980">
    <property type="entry name" value="Restriction endonuclease-like"/>
    <property type="match status" value="1"/>
</dbReference>
<evidence type="ECO:0000313" key="1">
    <source>
        <dbReference type="EMBL" id="MBT8796864.1"/>
    </source>
</evidence>
<comment type="caution">
    <text evidence="1">The sequence shown here is derived from an EMBL/GenBank/DDBJ whole genome shotgun (WGS) entry which is preliminary data.</text>
</comment>
<evidence type="ECO:0000313" key="2">
    <source>
        <dbReference type="Proteomes" id="UP000740605"/>
    </source>
</evidence>
<evidence type="ECO:0008006" key="3">
    <source>
        <dbReference type="Google" id="ProtNLM"/>
    </source>
</evidence>
<dbReference type="Proteomes" id="UP000740605">
    <property type="component" value="Unassembled WGS sequence"/>
</dbReference>
<sequence length="304" mass="33705">MSERNDPAAFLPTAFTVAQARDAGVPRGRLRGASFAQPFHGVRVRGAVEANSLSASCRALAPRLRPGQFFSHETALALHGVWMPEWPYRPLVHVSAYRPAREPRTHGVVGHRLQVREPAWTHLDDLPVEDPIRAWRQVGGLWRRGDIVAAADFLISGTVPLATTAELRAEITRMGDVRRGILGRALHDVRAGVRSARETRLRLLLVEAGLPEPAVAWNLFDSRGTFVAELDLAFPRYRVAVEYDGRVHAEDVAQFARDADRWAAIRREGWAHERILAHHLDGDGRVAVGIARGALLRSGWTPGR</sequence>
<dbReference type="RefSeq" id="WP_215486129.1">
    <property type="nucleotide sequence ID" value="NZ_BAAAPJ010000001.1"/>
</dbReference>